<dbReference type="GeneID" id="28725659"/>
<evidence type="ECO:0000256" key="1">
    <source>
        <dbReference type="SAM" id="MobiDB-lite"/>
    </source>
</evidence>
<keyword evidence="3" id="KW-1185">Reference proteome</keyword>
<reference evidence="2 3" key="1">
    <citation type="submission" date="2016-01" db="EMBL/GenBank/DDBJ databases">
        <title>Genome sequence of the yeast Holleya sinecauda.</title>
        <authorList>
            <person name="Dietrich F.S."/>
        </authorList>
    </citation>
    <scope>NUCLEOTIDE SEQUENCE [LARGE SCALE GENOMIC DNA]</scope>
    <source>
        <strain evidence="2 3">ATCC 58844</strain>
    </source>
</reference>
<dbReference type="OrthoDB" id="4036276at2759"/>
<name>A0A0X8HVR8_9SACH</name>
<dbReference type="AlphaFoldDB" id="A0A0X8HVR8"/>
<evidence type="ECO:0000313" key="3">
    <source>
        <dbReference type="Proteomes" id="UP000243052"/>
    </source>
</evidence>
<sequence>MDFTSDLYADDGDIPSTSTRGTSGRSSDLVNNEELELVRLQERKVSLIAQREELLAEVTKHQQKLIDFRENPSLELKGTEKSKKPVDLVHLPNDPGSLLELFTKTLPIVNSIKRQKKVDEIDVINGNSELEDELAAKYDALPLLNSDLRLKMLRRSCPYMKVELLKPPSVQILYLSETDLDSKFTLGYEVDIDTNNGKVLSLENLKVSDNIVSDFEVLLDYATSTLNIGYLLFGCNEFARLCVSRKTVLSNLKQSVLNSISHIEVIDENEQSIKLAKFAWKIKVEYSISFITETLPSPCSQIFVTLYKNGQKTKSVQDIVNGMIKEYGVVGGIVEFIKSLFI</sequence>
<accession>A0A0X8HVR8</accession>
<protein>
    <submittedName>
        <fullName evidence="2">HGL027Wp</fullName>
    </submittedName>
</protein>
<dbReference type="EMBL" id="CP014247">
    <property type="protein sequence ID" value="AMD22313.1"/>
    <property type="molecule type" value="Genomic_DNA"/>
</dbReference>
<feature type="region of interest" description="Disordered" evidence="1">
    <location>
        <begin position="1"/>
        <end position="31"/>
    </location>
</feature>
<organism evidence="2 3">
    <name type="scientific">Eremothecium sinecaudum</name>
    <dbReference type="NCBI Taxonomy" id="45286"/>
    <lineage>
        <taxon>Eukaryota</taxon>
        <taxon>Fungi</taxon>
        <taxon>Dikarya</taxon>
        <taxon>Ascomycota</taxon>
        <taxon>Saccharomycotina</taxon>
        <taxon>Saccharomycetes</taxon>
        <taxon>Saccharomycetales</taxon>
        <taxon>Saccharomycetaceae</taxon>
        <taxon>Eremothecium</taxon>
    </lineage>
</organism>
<gene>
    <name evidence="2" type="ORF">AW171_hschr74340</name>
</gene>
<feature type="compositionally biased region" description="Low complexity" evidence="1">
    <location>
        <begin position="16"/>
        <end position="31"/>
    </location>
</feature>
<dbReference type="RefSeq" id="XP_017989309.1">
    <property type="nucleotide sequence ID" value="XM_018133528.1"/>
</dbReference>
<evidence type="ECO:0000313" key="2">
    <source>
        <dbReference type="EMBL" id="AMD22313.1"/>
    </source>
</evidence>
<dbReference type="Proteomes" id="UP000243052">
    <property type="component" value="Chromosome vii"/>
</dbReference>
<dbReference type="STRING" id="45286.A0A0X8HVR8"/>
<proteinExistence type="predicted"/>